<feature type="transmembrane region" description="Helical" evidence="1">
    <location>
        <begin position="296"/>
        <end position="316"/>
    </location>
</feature>
<dbReference type="RefSeq" id="WP_378248554.1">
    <property type="nucleotide sequence ID" value="NZ_JBHSKF010000007.1"/>
</dbReference>
<keyword evidence="3" id="KW-0808">Transferase</keyword>
<organism evidence="3 4">
    <name type="scientific">Actinokineospora guangxiensis</name>
    <dbReference type="NCBI Taxonomy" id="1490288"/>
    <lineage>
        <taxon>Bacteria</taxon>
        <taxon>Bacillati</taxon>
        <taxon>Actinomycetota</taxon>
        <taxon>Actinomycetes</taxon>
        <taxon>Pseudonocardiales</taxon>
        <taxon>Pseudonocardiaceae</taxon>
        <taxon>Actinokineospora</taxon>
    </lineage>
</organism>
<keyword evidence="1" id="KW-0812">Transmembrane</keyword>
<dbReference type="Proteomes" id="UP001596157">
    <property type="component" value="Unassembled WGS sequence"/>
</dbReference>
<comment type="caution">
    <text evidence="3">The sequence shown here is derived from an EMBL/GenBank/DDBJ whole genome shotgun (WGS) entry which is preliminary data.</text>
</comment>
<feature type="transmembrane region" description="Helical" evidence="1">
    <location>
        <begin position="73"/>
        <end position="93"/>
    </location>
</feature>
<evidence type="ECO:0000256" key="1">
    <source>
        <dbReference type="SAM" id="Phobius"/>
    </source>
</evidence>
<feature type="transmembrane region" description="Helical" evidence="1">
    <location>
        <begin position="209"/>
        <end position="227"/>
    </location>
</feature>
<accession>A0ABW0ERG9</accession>
<name>A0ABW0ERG9_9PSEU</name>
<sequence length="337" mass="36510">MSGRVAGLDVLRGIAILLVMLRHAVPGVFQGAGVVGVVVFFALSGYLITGVLQRDLAERGRVRFGRFYLRRAARLLPALLVLVAVFAAVTLLLDPIGDRDRLPATTAVLLTFTANLPIADISPAAFHAWTLATEEQFYLLWPAVLAIAWPRRGTAAALALSAFLAVAACAATLVWLWPHLDNAYALPTSWWVCFVIGAAARLHGNADRVPRWMVPVALAGLAVLAVIPLRGHALTYLVAGPAIAALTAVLLLRWSSWQSTANPATRTLAALGVLSYGAYLWNYPLTLWLRPHLDGWAGPVAAALTIAAAVVSWRYVEEPVMRRQSRGQRRTLDRQPR</sequence>
<dbReference type="PANTHER" id="PTHR23028:SF53">
    <property type="entry name" value="ACYL_TRANSF_3 DOMAIN-CONTAINING PROTEIN"/>
    <property type="match status" value="1"/>
</dbReference>
<reference evidence="4" key="1">
    <citation type="journal article" date="2019" name="Int. J. Syst. Evol. Microbiol.">
        <title>The Global Catalogue of Microorganisms (GCM) 10K type strain sequencing project: providing services to taxonomists for standard genome sequencing and annotation.</title>
        <authorList>
            <consortium name="The Broad Institute Genomics Platform"/>
            <consortium name="The Broad Institute Genome Sequencing Center for Infectious Disease"/>
            <person name="Wu L."/>
            <person name="Ma J."/>
        </authorList>
    </citation>
    <scope>NUCLEOTIDE SEQUENCE [LARGE SCALE GENOMIC DNA]</scope>
    <source>
        <strain evidence="4">CCUG 59778</strain>
    </source>
</reference>
<dbReference type="InterPro" id="IPR050879">
    <property type="entry name" value="Acyltransferase_3"/>
</dbReference>
<dbReference type="EC" id="2.3.-.-" evidence="3"/>
<keyword evidence="1" id="KW-0472">Membrane</keyword>
<dbReference type="PANTHER" id="PTHR23028">
    <property type="entry name" value="ACETYLTRANSFERASE"/>
    <property type="match status" value="1"/>
</dbReference>
<feature type="transmembrane region" description="Helical" evidence="1">
    <location>
        <begin position="183"/>
        <end position="202"/>
    </location>
</feature>
<dbReference type="EMBL" id="JBHSKF010000007">
    <property type="protein sequence ID" value="MFC5288709.1"/>
    <property type="molecule type" value="Genomic_DNA"/>
</dbReference>
<proteinExistence type="predicted"/>
<evidence type="ECO:0000259" key="2">
    <source>
        <dbReference type="Pfam" id="PF01757"/>
    </source>
</evidence>
<feature type="transmembrane region" description="Helical" evidence="1">
    <location>
        <begin position="233"/>
        <end position="252"/>
    </location>
</feature>
<dbReference type="InterPro" id="IPR002656">
    <property type="entry name" value="Acyl_transf_3_dom"/>
</dbReference>
<keyword evidence="1" id="KW-1133">Transmembrane helix</keyword>
<keyword evidence="3" id="KW-0012">Acyltransferase</keyword>
<dbReference type="GO" id="GO:0016746">
    <property type="term" value="F:acyltransferase activity"/>
    <property type="evidence" value="ECO:0007669"/>
    <property type="project" value="UniProtKB-KW"/>
</dbReference>
<evidence type="ECO:0000313" key="3">
    <source>
        <dbReference type="EMBL" id="MFC5288709.1"/>
    </source>
</evidence>
<feature type="transmembrane region" description="Helical" evidence="1">
    <location>
        <begin position="264"/>
        <end position="284"/>
    </location>
</feature>
<dbReference type="Pfam" id="PF01757">
    <property type="entry name" value="Acyl_transf_3"/>
    <property type="match status" value="1"/>
</dbReference>
<gene>
    <name evidence="3" type="ORF">ACFPM7_16755</name>
</gene>
<feature type="transmembrane region" description="Helical" evidence="1">
    <location>
        <begin position="156"/>
        <end position="177"/>
    </location>
</feature>
<keyword evidence="4" id="KW-1185">Reference proteome</keyword>
<evidence type="ECO:0000313" key="4">
    <source>
        <dbReference type="Proteomes" id="UP001596157"/>
    </source>
</evidence>
<feature type="domain" description="Acyltransferase 3" evidence="2">
    <location>
        <begin position="6"/>
        <end position="312"/>
    </location>
</feature>
<protein>
    <submittedName>
        <fullName evidence="3">Acyltransferase family protein</fullName>
        <ecNumber evidence="3">2.3.-.-</ecNumber>
    </submittedName>
</protein>
<feature type="transmembrane region" description="Helical" evidence="1">
    <location>
        <begin position="31"/>
        <end position="52"/>
    </location>
</feature>